<feature type="region of interest" description="Disordered" evidence="1">
    <location>
        <begin position="393"/>
        <end position="437"/>
    </location>
</feature>
<evidence type="ECO:0000313" key="2">
    <source>
        <dbReference type="EMBL" id="RDW76200.1"/>
    </source>
</evidence>
<evidence type="ECO:0000313" key="3">
    <source>
        <dbReference type="Proteomes" id="UP000256328"/>
    </source>
</evidence>
<evidence type="ECO:0008006" key="4">
    <source>
        <dbReference type="Google" id="ProtNLM"/>
    </source>
</evidence>
<dbReference type="EMBL" id="PDLN01000009">
    <property type="protein sequence ID" value="RDW76200.1"/>
    <property type="molecule type" value="Genomic_DNA"/>
</dbReference>
<protein>
    <recommendedName>
        <fullName evidence="4">JmjC domain-containing protein</fullName>
    </recommendedName>
</protein>
<accession>A0A3D8RQG0</accession>
<dbReference type="AlphaFoldDB" id="A0A3D8RQG0"/>
<comment type="caution">
    <text evidence="2">The sequence shown here is derived from an EMBL/GenBank/DDBJ whole genome shotgun (WGS) entry which is preliminary data.</text>
</comment>
<proteinExistence type="predicted"/>
<evidence type="ECO:0000256" key="1">
    <source>
        <dbReference type="SAM" id="MobiDB-lite"/>
    </source>
</evidence>
<reference evidence="2 3" key="1">
    <citation type="journal article" date="2018" name="IMA Fungus">
        <title>IMA Genome-F 9: Draft genome sequence of Annulohypoxylon stygium, Aspergillus mulundensis, Berkeleyomyces basicola (syn. Thielaviopsis basicola), Ceratocystis smalleyi, two Cercospora beticola strains, Coleophoma cylindrospora, Fusarium fracticaudum, Phialophora cf. hyalina, and Morchella septimelata.</title>
        <authorList>
            <person name="Wingfield B.D."/>
            <person name="Bills G.F."/>
            <person name="Dong Y."/>
            <person name="Huang W."/>
            <person name="Nel W.J."/>
            <person name="Swalarsk-Parry B.S."/>
            <person name="Vaghefi N."/>
            <person name="Wilken P.M."/>
            <person name="An Z."/>
            <person name="de Beer Z.W."/>
            <person name="De Vos L."/>
            <person name="Chen L."/>
            <person name="Duong T.A."/>
            <person name="Gao Y."/>
            <person name="Hammerbacher A."/>
            <person name="Kikkert J.R."/>
            <person name="Li Y."/>
            <person name="Li H."/>
            <person name="Li K."/>
            <person name="Li Q."/>
            <person name="Liu X."/>
            <person name="Ma X."/>
            <person name="Naidoo K."/>
            <person name="Pethybridge S.J."/>
            <person name="Sun J."/>
            <person name="Steenkamp E.T."/>
            <person name="van der Nest M.A."/>
            <person name="van Wyk S."/>
            <person name="Wingfield M.J."/>
            <person name="Xiong C."/>
            <person name="Yue Q."/>
            <person name="Zhang X."/>
        </authorList>
    </citation>
    <scope>NUCLEOTIDE SEQUENCE [LARGE SCALE GENOMIC DNA]</scope>
    <source>
        <strain evidence="2 3">BP5796</strain>
    </source>
</reference>
<name>A0A3D8RQG0_9HELO</name>
<dbReference type="Proteomes" id="UP000256328">
    <property type="component" value="Unassembled WGS sequence"/>
</dbReference>
<dbReference type="OrthoDB" id="4588818at2759"/>
<sequence length="889" mass="96758">MADGTCSEAGSDITSSSSLQDDIRALAESLYHAWSSNTPLSTLTCLRDQVLASRSRVDVQILTLSSVAQIACPPSILGDDPRWSALFSLARACAVDSDPVDESLSSARKKRKRTNNAASRVRNLALVASLWSPSVVDYYGWASAGNAQINGMRACALRWPRFVEDFCPRLNAILLQRHCEALSDSRVRGLNEAALQPLRDFNIAALEAAVVDLARIDQWTQSNDGAVPVDQDGSLLNRLRPHHFRLYLLQHDRYGMLVARNASSAPPSPHTEASLSPFPLSPFASYATGSVSPGGHEASNVHAVDVSLTPSPPNMTFASTNSLSNASSSGAPASPSIVGPWDTPPTCAIDSGPGEELEAGQEACMGQAYRHSPPQLTLDPAVLSLRHSELCLEPMHDSPPAEPPRLSEPSHREPSPPCRDPTHISAPGSPCSRPHLAVLRPALPPAPVMVSNEKTKLTVDSRLVPQQGLRTVEEALHNKYRSTIIAYAERIFQDAEPVDASSQRKLRAQWLTKKTAWASYRTRDNAKHSTRGEPSYEEADVLYLTSDEFITAAHEHKIFDKPMVIKESFSDSGMHTVEGLAAQLMDTSPHATIDVITLDGEQPERMSIQDFVSCSQPDRSRTGCSVKALNLRNVTKAHRPLFTMLSRFRLLETLADRVQGGSLSQRTGPLTTDVAGRVNFNVLGTVGAFAGPQLNALSGTWVRNLDGVKLWMMVPESAMDAAEWEAFGKQGSNWVPRSGSKLLVLEPDDVLLMPPGSKIVHAVHSLTDDVMEWGMLWDDLNVIATLQAILWIGKHQMATHEGLAHQLPRIINELGLLVRSQIDRFCGALSRTEFLDVFDGIVSELKGLGCQCGSRGCGDECSCRRLGRRCTAWCLTSEENSPLACAENP</sequence>
<feature type="region of interest" description="Disordered" evidence="1">
    <location>
        <begin position="315"/>
        <end position="361"/>
    </location>
</feature>
<organism evidence="2 3">
    <name type="scientific">Coleophoma crateriformis</name>
    <dbReference type="NCBI Taxonomy" id="565419"/>
    <lineage>
        <taxon>Eukaryota</taxon>
        <taxon>Fungi</taxon>
        <taxon>Dikarya</taxon>
        <taxon>Ascomycota</taxon>
        <taxon>Pezizomycotina</taxon>
        <taxon>Leotiomycetes</taxon>
        <taxon>Helotiales</taxon>
        <taxon>Dermateaceae</taxon>
        <taxon>Coleophoma</taxon>
    </lineage>
</organism>
<feature type="compositionally biased region" description="Low complexity" evidence="1">
    <location>
        <begin position="318"/>
        <end position="336"/>
    </location>
</feature>
<gene>
    <name evidence="2" type="ORF">BP5796_07021</name>
</gene>
<keyword evidence="3" id="KW-1185">Reference proteome</keyword>